<evidence type="ECO:0000256" key="2">
    <source>
        <dbReference type="ARBA" id="ARBA00023136"/>
    </source>
</evidence>
<dbReference type="PANTHER" id="PTHR22746">
    <property type="entry name" value="RAB6A-GEF COMPLEX PARTNER PROTEIN 1"/>
    <property type="match status" value="1"/>
</dbReference>
<feature type="region of interest" description="Disordered" evidence="4">
    <location>
        <begin position="858"/>
        <end position="916"/>
    </location>
</feature>
<dbReference type="InterPro" id="IPR009771">
    <property type="entry name" value="RIC1_C"/>
</dbReference>
<comment type="caution">
    <text evidence="6">The sequence shown here is derived from an EMBL/GenBank/DDBJ whole genome shotgun (WGS) entry which is preliminary data.</text>
</comment>
<dbReference type="InterPro" id="IPR040096">
    <property type="entry name" value="Ric1"/>
</dbReference>
<feature type="region of interest" description="Disordered" evidence="4">
    <location>
        <begin position="1059"/>
        <end position="1098"/>
    </location>
</feature>
<keyword evidence="7" id="KW-1185">Reference proteome</keyword>
<evidence type="ECO:0000256" key="1">
    <source>
        <dbReference type="ARBA" id="ARBA00004370"/>
    </source>
</evidence>
<dbReference type="Pfam" id="PF25440">
    <property type="entry name" value="Beta-prop_RIC1_2nd"/>
    <property type="match status" value="1"/>
</dbReference>
<organism evidence="6 7">
    <name type="scientific">Ridgeia piscesae</name>
    <name type="common">Tubeworm</name>
    <dbReference type="NCBI Taxonomy" id="27915"/>
    <lineage>
        <taxon>Eukaryota</taxon>
        <taxon>Metazoa</taxon>
        <taxon>Spiralia</taxon>
        <taxon>Lophotrochozoa</taxon>
        <taxon>Annelida</taxon>
        <taxon>Polychaeta</taxon>
        <taxon>Sedentaria</taxon>
        <taxon>Canalipalpata</taxon>
        <taxon>Sabellida</taxon>
        <taxon>Siboglinidae</taxon>
        <taxon>Ridgeia</taxon>
    </lineage>
</organism>
<dbReference type="PANTHER" id="PTHR22746:SF10">
    <property type="entry name" value="GUANINE NUCLEOTIDE EXCHANGE FACTOR SUBUNIT RIC1"/>
    <property type="match status" value="1"/>
</dbReference>
<dbReference type="EMBL" id="JAODUO010000043">
    <property type="protein sequence ID" value="KAK2191888.1"/>
    <property type="molecule type" value="Genomic_DNA"/>
</dbReference>
<name>A0AAD9UJJ2_RIDPI</name>
<dbReference type="Pfam" id="PF07064">
    <property type="entry name" value="RIC1"/>
    <property type="match status" value="1"/>
</dbReference>
<evidence type="ECO:0000259" key="5">
    <source>
        <dbReference type="Pfam" id="PF07064"/>
    </source>
</evidence>
<dbReference type="GO" id="GO:0006886">
    <property type="term" value="P:intracellular protein transport"/>
    <property type="evidence" value="ECO:0007669"/>
    <property type="project" value="InterPro"/>
</dbReference>
<dbReference type="GO" id="GO:0005829">
    <property type="term" value="C:cytosol"/>
    <property type="evidence" value="ECO:0007669"/>
    <property type="project" value="TreeGrafter"/>
</dbReference>
<feature type="compositionally biased region" description="Polar residues" evidence="4">
    <location>
        <begin position="901"/>
        <end position="912"/>
    </location>
</feature>
<comment type="subcellular location">
    <subcellularLocation>
        <location evidence="1">Membrane</location>
    </subcellularLocation>
</comment>
<protein>
    <recommendedName>
        <fullName evidence="3">Protein RIC1 homolog</fullName>
    </recommendedName>
</protein>
<reference evidence="6" key="1">
    <citation type="journal article" date="2023" name="Mol. Biol. Evol.">
        <title>Third-Generation Sequencing Reveals the Adaptive Role of the Epigenome in Three Deep-Sea Polychaetes.</title>
        <authorList>
            <person name="Perez M."/>
            <person name="Aroh O."/>
            <person name="Sun Y."/>
            <person name="Lan Y."/>
            <person name="Juniper S.K."/>
            <person name="Young C.R."/>
            <person name="Angers B."/>
            <person name="Qian P.Y."/>
        </authorList>
    </citation>
    <scope>NUCLEOTIDE SEQUENCE</scope>
    <source>
        <strain evidence="6">R07B-5</strain>
    </source>
</reference>
<proteinExistence type="predicted"/>
<dbReference type="GO" id="GO:0034066">
    <property type="term" value="C:Ric1-Rgp1 guanyl-nucleotide exchange factor complex"/>
    <property type="evidence" value="ECO:0007669"/>
    <property type="project" value="InterPro"/>
</dbReference>
<feature type="region of interest" description="Disordered" evidence="4">
    <location>
        <begin position="715"/>
        <end position="739"/>
    </location>
</feature>
<dbReference type="GO" id="GO:0000139">
    <property type="term" value="C:Golgi membrane"/>
    <property type="evidence" value="ECO:0007669"/>
    <property type="project" value="TreeGrafter"/>
</dbReference>
<gene>
    <name evidence="6" type="ORF">NP493_43g02028</name>
</gene>
<evidence type="ECO:0000256" key="4">
    <source>
        <dbReference type="SAM" id="MobiDB-lite"/>
    </source>
</evidence>
<evidence type="ECO:0000313" key="7">
    <source>
        <dbReference type="Proteomes" id="UP001209878"/>
    </source>
</evidence>
<feature type="compositionally biased region" description="Basic and acidic residues" evidence="4">
    <location>
        <begin position="716"/>
        <end position="734"/>
    </location>
</feature>
<evidence type="ECO:0000313" key="6">
    <source>
        <dbReference type="EMBL" id="KAK2191888.1"/>
    </source>
</evidence>
<keyword evidence="2" id="KW-0472">Membrane</keyword>
<feature type="domain" description="RIC1 C-terminal alpha solenoid region" evidence="5">
    <location>
        <begin position="507"/>
        <end position="669"/>
    </location>
</feature>
<dbReference type="Proteomes" id="UP001209878">
    <property type="component" value="Unassembled WGS sequence"/>
</dbReference>
<accession>A0AAD9UJJ2</accession>
<evidence type="ECO:0000256" key="3">
    <source>
        <dbReference type="ARBA" id="ARBA00029879"/>
    </source>
</evidence>
<feature type="compositionally biased region" description="Polar residues" evidence="4">
    <location>
        <begin position="866"/>
        <end position="887"/>
    </location>
</feature>
<dbReference type="AlphaFoldDB" id="A0AAD9UJJ2"/>
<sequence>MCAVDIQTVCGAVSVLRWTPDGCAIALAWEKGGFSIWSVFGTLLLHSMGVESSSSLCEDLSRNPLLHIISMEWGCEGYHLWMVSDKPKEALSSSECKHVLPRLLQLQFVKAAVSVNPCVKNYEHLFLQGEEKLYLNPEDPSSVPRNNANNNTTAPPMTHSSAAFLVGSKQWQVVPIPHIYLVHNWPIRFSAVNTSGHCVAVAGKTGLAHYTLFSRKWKLFGNETQEQDMMVTGGLTWWKDFICAACYNLLDQRDEIRFYPRDSKLDNTFAHIERVPSQIMLLNTFRDILIMLCADSHIMIFRLERKNMHPNPGLVIHKLQEVSIGNFIPHPATVASISLTSLRTETASMKSVPQPNEAESIMLNVAGRLLMFQRDRSSAQAKPKEGHDRPLPFCAPVVVASSVENMWSCSRKNDQRPHLTEALWLSCGAAGMKVWLPLLPREGSTRGFMSKRIMLPFHVDIYPVALLFEAGIILGASSESVCYRSMRVIEEDWPYLQLERTSQVYLHHVLRKLLRRNLGVHALEIAGSCTDMPHFRHVLELLVHEVLEEEATSKDPIPDPLLPRVMAFVQEFPEFLQTVVHCARKTEVALWQYLFATVGNPKDLFEECVKLSQLETAASYLIILQNLEKLSVAHEYATMLLDAALEKCQWELARDLVRFLRSIDPKEADSPNPGAKKLSTGSAVYPATFTTPPSSPDDAAMFKYTGPMRSRSVSMSKEDVAAGVTPKEKVRQSKTDPQSVTRCRSISQKDDVVNSDTFFIDTILSRHARKLLASYRLRDLAFFAANMEDYQLVSWLRIERLRAARVEDFVSALKALHSDFHWPLPILSLTSLRSVSSMNSLSRSESLLDDGADLNGASGCSLGPHSPTSNNRLAPQLGSPVSSTSTAEVMLQRRSTDDWSHATTEQSDTSSALGDLDNSDMSCADSSDILCLSVLDQLSQELANKGPAQSEVELRYLFQIVLEAGCLEWALLIAIVLRDTMATVRTVNTASMTDTPIEIVGRMREGLSFLELWADTECFGYKPFLQSIQTQSKQLQSLVQENPPRSRMSLPKRLSIISVDGSLPTDPIPSPKAESCDGSDSEKRPSLEDGAPENSLGRGQCSCETLRVCCLLIETDGNSVRVVHTFVMVLSPRHHQT</sequence>
<dbReference type="GO" id="GO:0042147">
    <property type="term" value="P:retrograde transport, endosome to Golgi"/>
    <property type="evidence" value="ECO:0007669"/>
    <property type="project" value="TreeGrafter"/>
</dbReference>